<dbReference type="InterPro" id="IPR006016">
    <property type="entry name" value="UspA"/>
</dbReference>
<dbReference type="RefSeq" id="WP_043451125.1">
    <property type="nucleotide sequence ID" value="NZ_JWTB01000012.1"/>
</dbReference>
<sequence length="288" mass="29622">MPSRKPIAVCTNDSAQSQAAVLWAARRAHRQGLPLVIVHVVDDRWVAEPYPWFGTLQQAGEELLKTAAGRLEGAVPITPATELLTGSVGGSLAKYSKKTSMMVVGSGSGHMGGALADRALQVATGAKVPVAVVGTHDPEGRSGVVVGVDGSAEATQAVAFAAAEADRDGDELTVVYAVNAPNPVVDAGLTPAALADAIVEEERVVLSETVAGLKEDYPDLTVNQRLETDKGAVDALVDAAAGARLLVVGSRGRGAFKRLLLGSTAHGVLKHLPCTTIITRTEAAKGTI</sequence>
<dbReference type="Gene3D" id="3.40.50.620">
    <property type="entry name" value="HUPs"/>
    <property type="match status" value="2"/>
</dbReference>
<comment type="caution">
    <text evidence="3">The sequence shown here is derived from an EMBL/GenBank/DDBJ whole genome shotgun (WGS) entry which is preliminary data.</text>
</comment>
<dbReference type="AlphaFoldDB" id="A0A0B4EMQ6"/>
<dbReference type="InterPro" id="IPR006015">
    <property type="entry name" value="Universal_stress_UspA"/>
</dbReference>
<dbReference type="Pfam" id="PF00582">
    <property type="entry name" value="Usp"/>
    <property type="match status" value="2"/>
</dbReference>
<organism evidence="3 4">
    <name type="scientific">Pseudarthrobacter phenanthrenivorans</name>
    <name type="common">Arthrobacter phenanthrenivorans</name>
    <dbReference type="NCBI Taxonomy" id="361575"/>
    <lineage>
        <taxon>Bacteria</taxon>
        <taxon>Bacillati</taxon>
        <taxon>Actinomycetota</taxon>
        <taxon>Actinomycetes</taxon>
        <taxon>Micrococcales</taxon>
        <taxon>Micrococcaceae</taxon>
        <taxon>Pseudarthrobacter</taxon>
    </lineage>
</organism>
<proteinExistence type="inferred from homology"/>
<feature type="domain" description="UspA" evidence="2">
    <location>
        <begin position="5"/>
        <end position="133"/>
    </location>
</feature>
<gene>
    <name evidence="3" type="ORF">RM50_06845</name>
</gene>
<dbReference type="PANTHER" id="PTHR46268">
    <property type="entry name" value="STRESS RESPONSE PROTEIN NHAX"/>
    <property type="match status" value="1"/>
</dbReference>
<dbReference type="PRINTS" id="PR01438">
    <property type="entry name" value="UNVRSLSTRESS"/>
</dbReference>
<comment type="similarity">
    <text evidence="1">Belongs to the universal stress protein A family.</text>
</comment>
<evidence type="ECO:0000313" key="3">
    <source>
        <dbReference type="EMBL" id="KIC67973.1"/>
    </source>
</evidence>
<dbReference type="EMBL" id="JWTB01000012">
    <property type="protein sequence ID" value="KIC67973.1"/>
    <property type="molecule type" value="Genomic_DNA"/>
</dbReference>
<reference evidence="3 4" key="1">
    <citation type="submission" date="2014-12" db="EMBL/GenBank/DDBJ databases">
        <title>Genome sequencing of Arthrobacter phenanthrenivorans SWC37.</title>
        <authorList>
            <person name="Tan P.W."/>
            <person name="Chan K.-G."/>
        </authorList>
    </citation>
    <scope>NUCLEOTIDE SEQUENCE [LARGE SCALE GENOMIC DNA]</scope>
    <source>
        <strain evidence="3 4">SWC37</strain>
    </source>
</reference>
<protein>
    <submittedName>
        <fullName evidence="3">Universal stress protein UspA</fullName>
    </submittedName>
</protein>
<feature type="domain" description="UspA" evidence="2">
    <location>
        <begin position="144"/>
        <end position="280"/>
    </location>
</feature>
<dbReference type="InterPro" id="IPR014729">
    <property type="entry name" value="Rossmann-like_a/b/a_fold"/>
</dbReference>
<evidence type="ECO:0000259" key="2">
    <source>
        <dbReference type="Pfam" id="PF00582"/>
    </source>
</evidence>
<dbReference type="Proteomes" id="UP000031196">
    <property type="component" value="Unassembled WGS sequence"/>
</dbReference>
<accession>A0A0B4EMQ6</accession>
<evidence type="ECO:0000313" key="4">
    <source>
        <dbReference type="Proteomes" id="UP000031196"/>
    </source>
</evidence>
<dbReference type="SUPFAM" id="SSF52402">
    <property type="entry name" value="Adenine nucleotide alpha hydrolases-like"/>
    <property type="match status" value="2"/>
</dbReference>
<evidence type="ECO:0000256" key="1">
    <source>
        <dbReference type="ARBA" id="ARBA00008791"/>
    </source>
</evidence>
<dbReference type="OrthoDB" id="4931198at2"/>
<name>A0A0B4EMQ6_PSEPS</name>
<dbReference type="PANTHER" id="PTHR46268:SF6">
    <property type="entry name" value="UNIVERSAL STRESS PROTEIN UP12"/>
    <property type="match status" value="1"/>
</dbReference>